<dbReference type="SMART" id="SM00869">
    <property type="entry name" value="Autotransporter"/>
    <property type="match status" value="1"/>
</dbReference>
<dbReference type="NCBIfam" id="TIGR01414">
    <property type="entry name" value="autotrans_barl"/>
    <property type="match status" value="1"/>
</dbReference>
<gene>
    <name evidence="3" type="ORF">SAMN05444141_10833</name>
</gene>
<keyword evidence="1" id="KW-0732">Signal</keyword>
<evidence type="ECO:0000313" key="3">
    <source>
        <dbReference type="EMBL" id="SFU08419.1"/>
    </source>
</evidence>
<dbReference type="Gene3D" id="2.160.20.20">
    <property type="match status" value="1"/>
</dbReference>
<dbReference type="InterPro" id="IPR012332">
    <property type="entry name" value="Autotransporter_pectin_lyase_C"/>
</dbReference>
<dbReference type="Gene3D" id="2.40.128.130">
    <property type="entry name" value="Autotransporter beta-domain"/>
    <property type="match status" value="1"/>
</dbReference>
<dbReference type="PROSITE" id="PS51208">
    <property type="entry name" value="AUTOTRANSPORTER"/>
    <property type="match status" value="1"/>
</dbReference>
<dbReference type="Pfam" id="PF03797">
    <property type="entry name" value="Autotransporter"/>
    <property type="match status" value="1"/>
</dbReference>
<dbReference type="EMBL" id="FPBD01000008">
    <property type="protein sequence ID" value="SFU08419.1"/>
    <property type="molecule type" value="Genomic_DNA"/>
</dbReference>
<dbReference type="AlphaFoldDB" id="A0A1I7D9P8"/>
<dbReference type="RefSeq" id="WP_208609176.1">
    <property type="nucleotide sequence ID" value="NZ_FPBD01000008.1"/>
</dbReference>
<evidence type="ECO:0000313" key="4">
    <source>
        <dbReference type="Proteomes" id="UP000183371"/>
    </source>
</evidence>
<dbReference type="SUPFAM" id="SSF103515">
    <property type="entry name" value="Autotransporter"/>
    <property type="match status" value="1"/>
</dbReference>
<dbReference type="GO" id="GO:0019867">
    <property type="term" value="C:outer membrane"/>
    <property type="evidence" value="ECO:0007669"/>
    <property type="project" value="InterPro"/>
</dbReference>
<dbReference type="Proteomes" id="UP000183371">
    <property type="component" value="Unassembled WGS sequence"/>
</dbReference>
<sequence length="909" mass="94508">MRGTVTSVKSQRVVSSSRLYQSLLLSTALIALPVAATVPARAQSVSPQPQCQISGTTVTCSGDLSVGVDVQGGAGGAYTTLIIEDVTSNITPSFFLPGIQFDSNGNITINSDTGDFFISTDGRNAIEIDPDGGNVSLTHTGDIQTISQYASGVEVRDADAVTITQSGDITTDGYYSRGIEVVLSQEITITHTGDITTTGNMYAQGIYATTQGGSTGAITISQTGNVDTLDTSSTALFARSDGTGDVSITHVGTLTTAGNDSRGIFARARGVGAVTIDQSGTITTSGNSAHGIMVYSENTATVTHSGTINANGASSDGILISDGLAPASTFQVNLTNSTINAQSFGINIQTVGDTTFTLTGTNAISGVVDDIKGGAGDDTINNSGTLTSTNGIDLDAGTNAFNNLSGARFNSGAEVILGAGNLLTNAGILSPGGDANIQETDITGDFQNEASSTYMVTFNADMTTSDTLDISGTATLNGGVVQTSGATFAPVGAFTIVDAAGGVTGTFDSVVDTLFIDWELNYGATAVTLTATALANNFCGLAGNENQRSVACVGLDSLPLSDPLPQAVLGLSNGAEAQAAYDDLSGEIYASIQGALVENNYRRMALINNRIRNADASLGAISASLAPEQDPLDPEKDRRNGLWGIGYGAWSNTFSTSDTASLDNSLGGLLFGYDREFDDNFLAGVLGGYGRTNVKQDARSSSGSATTWSIGIYGETDVKDVGFVLAGIYNWHFLEGARTVDFSTIDEREHSSYNGRGWQFYAEANYEFPLIDAFVFEPFFGVSYIDVRTDGFTEDGGIAALTKRGGSFDSTFTNLGVRGAYNVLDWVNVNASLSWRHAYGDVDPSALLAFGGSTAFGVDGAPISQDAFELEAGIDARATENLFLNAEYNGQFGDNATIHVIELDFTIRF</sequence>
<dbReference type="InterPro" id="IPR005546">
    <property type="entry name" value="Autotransporte_beta"/>
</dbReference>
<dbReference type="InterPro" id="IPR036709">
    <property type="entry name" value="Autotransporte_beta_dom_sf"/>
</dbReference>
<accession>A0A1I7D9P8</accession>
<proteinExistence type="predicted"/>
<reference evidence="4" key="1">
    <citation type="submission" date="2016-10" db="EMBL/GenBank/DDBJ databases">
        <authorList>
            <person name="Varghese N."/>
            <person name="Submissions S."/>
        </authorList>
    </citation>
    <scope>NUCLEOTIDE SEQUENCE [LARGE SCALE GENOMIC DNA]</scope>
    <source>
        <strain evidence="4">DSM 17465</strain>
    </source>
</reference>
<keyword evidence="4" id="KW-1185">Reference proteome</keyword>
<feature type="chain" id="PRO_5010325960" evidence="1">
    <location>
        <begin position="37"/>
        <end position="909"/>
    </location>
</feature>
<evidence type="ECO:0000256" key="1">
    <source>
        <dbReference type="SAM" id="SignalP"/>
    </source>
</evidence>
<feature type="domain" description="Autotransporter" evidence="2">
    <location>
        <begin position="635"/>
        <end position="909"/>
    </location>
</feature>
<protein>
    <submittedName>
        <fullName evidence="3">Outer membrane autotransporter barrel domain-containing protein</fullName>
    </submittedName>
</protein>
<organism evidence="3 4">
    <name type="scientific">Pseudovibrio denitrificans</name>
    <dbReference type="NCBI Taxonomy" id="258256"/>
    <lineage>
        <taxon>Bacteria</taxon>
        <taxon>Pseudomonadati</taxon>
        <taxon>Pseudomonadota</taxon>
        <taxon>Alphaproteobacteria</taxon>
        <taxon>Hyphomicrobiales</taxon>
        <taxon>Stappiaceae</taxon>
        <taxon>Pseudovibrio</taxon>
    </lineage>
</organism>
<feature type="signal peptide" evidence="1">
    <location>
        <begin position="1"/>
        <end position="36"/>
    </location>
</feature>
<dbReference type="InterPro" id="IPR006315">
    <property type="entry name" value="OM_autotransptr_brl_dom"/>
</dbReference>
<evidence type="ECO:0000259" key="2">
    <source>
        <dbReference type="PROSITE" id="PS51208"/>
    </source>
</evidence>
<name>A0A1I7D9P8_9HYPH</name>